<feature type="active site" description="Proton acceptor" evidence="2">
    <location>
        <position position="211"/>
    </location>
</feature>
<feature type="short sequence motif" description="DGA/G" evidence="2">
    <location>
        <begin position="211"/>
        <end position="213"/>
    </location>
</feature>
<dbReference type="Pfam" id="PF01734">
    <property type="entry name" value="Patatin"/>
    <property type="match status" value="1"/>
</dbReference>
<dbReference type="GO" id="GO:0005737">
    <property type="term" value="C:cytoplasm"/>
    <property type="evidence" value="ECO:0007669"/>
    <property type="project" value="TreeGrafter"/>
</dbReference>
<dbReference type="AlphaFoldDB" id="Q4T9X2"/>
<organism evidence="5">
    <name type="scientific">Tetraodon nigroviridis</name>
    <name type="common">Spotted green pufferfish</name>
    <name type="synonym">Chelonodon nigroviridis</name>
    <dbReference type="NCBI Taxonomy" id="99883"/>
    <lineage>
        <taxon>Eukaryota</taxon>
        <taxon>Metazoa</taxon>
        <taxon>Chordata</taxon>
        <taxon>Craniata</taxon>
        <taxon>Vertebrata</taxon>
        <taxon>Euteleostomi</taxon>
        <taxon>Actinopterygii</taxon>
        <taxon>Neopterygii</taxon>
        <taxon>Teleostei</taxon>
        <taxon>Neoteleostei</taxon>
        <taxon>Acanthomorphata</taxon>
        <taxon>Eupercaria</taxon>
        <taxon>Tetraodontiformes</taxon>
        <taxon>Tetradontoidea</taxon>
        <taxon>Tetraodontidae</taxon>
        <taxon>Tetraodon</taxon>
    </lineage>
</organism>
<feature type="non-terminal residue" evidence="5">
    <location>
        <position position="323"/>
    </location>
</feature>
<feature type="domain" description="PNPLA" evidence="4">
    <location>
        <begin position="13"/>
        <end position="224"/>
    </location>
</feature>
<dbReference type="Gene3D" id="3.40.1090.10">
    <property type="entry name" value="Cytosolic phospholipase A2 catalytic domain"/>
    <property type="match status" value="1"/>
</dbReference>
<dbReference type="PANTHER" id="PTHR12406">
    <property type="entry name" value="CALCIUM-INDEPENDENT PHOSPHOLIPASE A2 IPLA2 -RELATED"/>
    <property type="match status" value="1"/>
</dbReference>
<gene>
    <name evidence="5" type="ORF">GSTENG00004543001</name>
</gene>
<dbReference type="GO" id="GO:0005811">
    <property type="term" value="C:lipid droplet"/>
    <property type="evidence" value="ECO:0007669"/>
    <property type="project" value="TreeGrafter"/>
</dbReference>
<reference evidence="5" key="1">
    <citation type="journal article" date="2004" name="Nature">
        <title>Genome duplication in the teleost fish Tetraodon nigroviridis reveals the early vertebrate proto-karyotype.</title>
        <authorList>
            <person name="Jaillon O."/>
            <person name="Aury J.-M."/>
            <person name="Brunet F."/>
            <person name="Petit J.-L."/>
            <person name="Stange-Thomann N."/>
            <person name="Mauceli E."/>
            <person name="Bouneau L."/>
            <person name="Fischer C."/>
            <person name="Ozouf-Costaz C."/>
            <person name="Bernot A."/>
            <person name="Nicaud S."/>
            <person name="Jaffe D."/>
            <person name="Fisher S."/>
            <person name="Lutfalla G."/>
            <person name="Dossat C."/>
            <person name="Segurens B."/>
            <person name="Dasilva C."/>
            <person name="Salanoubat M."/>
            <person name="Levy M."/>
            <person name="Boudet N."/>
            <person name="Castellano S."/>
            <person name="Anthouard V."/>
            <person name="Jubin C."/>
            <person name="Castelli V."/>
            <person name="Katinka M."/>
            <person name="Vacherie B."/>
            <person name="Biemont C."/>
            <person name="Skalli Z."/>
            <person name="Cattolico L."/>
            <person name="Poulain J."/>
            <person name="De Berardinis V."/>
            <person name="Cruaud C."/>
            <person name="Duprat S."/>
            <person name="Brottier P."/>
            <person name="Coutanceau J.-P."/>
            <person name="Gouzy J."/>
            <person name="Parra G."/>
            <person name="Lardier G."/>
            <person name="Chapple C."/>
            <person name="McKernan K.J."/>
            <person name="McEwan P."/>
            <person name="Bosak S."/>
            <person name="Kellis M."/>
            <person name="Volff J.-N."/>
            <person name="Guigo R."/>
            <person name="Zody M.C."/>
            <person name="Mesirov J."/>
            <person name="Lindblad-Toh K."/>
            <person name="Birren B."/>
            <person name="Nusbaum C."/>
            <person name="Kahn D."/>
            <person name="Robinson-Rechavi M."/>
            <person name="Laudet V."/>
            <person name="Schachter V."/>
            <person name="Quetier F."/>
            <person name="Saurin W."/>
            <person name="Scarpelli C."/>
            <person name="Wincker P."/>
            <person name="Lander E.S."/>
            <person name="Weissenbach J."/>
            <person name="Roest Crollius H."/>
        </authorList>
    </citation>
    <scope>NUCLEOTIDE SEQUENCE [LARGE SCALE GENOMIC DNA]</scope>
</reference>
<keyword evidence="1 2" id="KW-0443">Lipid metabolism</keyword>
<feature type="short sequence motif" description="GXGXXG" evidence="2">
    <location>
        <begin position="17"/>
        <end position="22"/>
    </location>
</feature>
<dbReference type="InterPro" id="IPR033903">
    <property type="entry name" value="PNPLA2"/>
</dbReference>
<evidence type="ECO:0000256" key="1">
    <source>
        <dbReference type="ARBA" id="ARBA00023098"/>
    </source>
</evidence>
<keyword evidence="3" id="KW-0812">Transmembrane</keyword>
<evidence type="ECO:0000256" key="3">
    <source>
        <dbReference type="SAM" id="Phobius"/>
    </source>
</evidence>
<reference evidence="5" key="2">
    <citation type="submission" date="2004-02" db="EMBL/GenBank/DDBJ databases">
        <authorList>
            <consortium name="Genoscope"/>
            <consortium name="Whitehead Institute Centre for Genome Research"/>
        </authorList>
    </citation>
    <scope>NUCLEOTIDE SEQUENCE</scope>
</reference>
<keyword evidence="2" id="KW-0442">Lipid degradation</keyword>
<dbReference type="EMBL" id="CAAE01007485">
    <property type="protein sequence ID" value="CAF90310.1"/>
    <property type="molecule type" value="Genomic_DNA"/>
</dbReference>
<name>Q4T9X2_TETNG</name>
<dbReference type="InterPro" id="IPR033562">
    <property type="entry name" value="PLPL"/>
</dbReference>
<protein>
    <submittedName>
        <fullName evidence="5">(spotted green pufferfish) hypothetical protein</fullName>
    </submittedName>
</protein>
<comment type="caution">
    <text evidence="5">The sequence shown here is derived from an EMBL/GenBank/DDBJ whole genome shotgun (WGS) entry which is preliminary data.</text>
</comment>
<dbReference type="GO" id="GO:0019433">
    <property type="term" value="P:triglyceride catabolic process"/>
    <property type="evidence" value="ECO:0007669"/>
    <property type="project" value="TreeGrafter"/>
</dbReference>
<feature type="non-terminal residue" evidence="5">
    <location>
        <position position="1"/>
    </location>
</feature>
<evidence type="ECO:0000256" key="2">
    <source>
        <dbReference type="PROSITE-ProRule" id="PRU01161"/>
    </source>
</evidence>
<dbReference type="PANTHER" id="PTHR12406:SF22">
    <property type="entry name" value="1-ACYLGLYCEROL-3-PHOSPHATE O-ACYLTRANSFERASE PNPLA3"/>
    <property type="match status" value="1"/>
</dbReference>
<evidence type="ECO:0000313" key="5">
    <source>
        <dbReference type="EMBL" id="CAF90310.1"/>
    </source>
</evidence>
<dbReference type="SUPFAM" id="SSF52151">
    <property type="entry name" value="FabD/lysophospholipase-like"/>
    <property type="match status" value="1"/>
</dbReference>
<dbReference type="OrthoDB" id="197155at2759"/>
<feature type="active site" description="Nucleophile" evidence="2">
    <location>
        <position position="50"/>
    </location>
</feature>
<keyword evidence="2" id="KW-0378">Hydrolase</keyword>
<feature type="transmembrane region" description="Helical" evidence="3">
    <location>
        <begin position="45"/>
        <end position="65"/>
    </location>
</feature>
<dbReference type="KEGG" id="tng:GSTEN00004543G001"/>
<dbReference type="GO" id="GO:0004806">
    <property type="term" value="F:triacylglycerol lipase activity"/>
    <property type="evidence" value="ECO:0007669"/>
    <property type="project" value="InterPro"/>
</dbReference>
<evidence type="ECO:0000259" key="4">
    <source>
        <dbReference type="PROSITE" id="PS51635"/>
    </source>
</evidence>
<dbReference type="GO" id="GO:0055088">
    <property type="term" value="P:lipid homeostasis"/>
    <property type="evidence" value="ECO:0007669"/>
    <property type="project" value="TreeGrafter"/>
</dbReference>
<feature type="short sequence motif" description="GXSXG" evidence="2">
    <location>
        <begin position="48"/>
        <end position="52"/>
    </location>
</feature>
<proteinExistence type="predicted"/>
<dbReference type="PROSITE" id="PS51635">
    <property type="entry name" value="PNPLA"/>
    <property type="match status" value="1"/>
</dbReference>
<dbReference type="GO" id="GO:0016020">
    <property type="term" value="C:membrane"/>
    <property type="evidence" value="ECO:0007669"/>
    <property type="project" value="TreeGrafter"/>
</dbReference>
<keyword evidence="3" id="KW-1133">Transmembrane helix</keyword>
<dbReference type="InterPro" id="IPR016035">
    <property type="entry name" value="Acyl_Trfase/lysoPLipase"/>
</dbReference>
<sequence>SADMLDLQRDWSLSFAGCGFMGVYYVGVSSCVLERCPRLVRDASAIYGASAGALMAAVLSAGVPLEKSCSALMLMAREARSHRLGPLHPSFNLLQMLKDSLLSSLPEDAHLRVSGRLAVSLTRVPDGKNVLVSDFSSRDELVQALLCSCFVPLYCGVVPPTYRGVVSPRWKAECPYTKGRSYSQRACVCVCVCVCVRGVEPPALSPQHYVDGAVSDNLPRCWTENTVTISAYAGESDLCPPRGNSISFHQVRFNNVSIQVNAENMYRVASTFFPPEPQVSRASSAPAGRWRRRQRRVDSRVLQAMAEICHSGYVDALRFLQEN</sequence>
<dbReference type="InterPro" id="IPR002641">
    <property type="entry name" value="PNPLA_dom"/>
</dbReference>
<accession>Q4T9X2</accession>
<dbReference type="GO" id="GO:0010898">
    <property type="term" value="P:positive regulation of triglyceride catabolic process"/>
    <property type="evidence" value="ECO:0007669"/>
    <property type="project" value="InterPro"/>
</dbReference>
<feature type="transmembrane region" description="Helical" evidence="3">
    <location>
        <begin position="12"/>
        <end position="33"/>
    </location>
</feature>
<keyword evidence="3" id="KW-0472">Membrane</keyword>
<dbReference type="CDD" id="cd07220">
    <property type="entry name" value="Pat_PNPLA2"/>
    <property type="match status" value="1"/>
</dbReference>